<dbReference type="Pfam" id="PF01753">
    <property type="entry name" value="zf-MYND"/>
    <property type="match status" value="1"/>
</dbReference>
<feature type="domain" description="MYND-type" evidence="5">
    <location>
        <begin position="18"/>
        <end position="57"/>
    </location>
</feature>
<evidence type="ECO:0000313" key="6">
    <source>
        <dbReference type="EMBL" id="KAJ7712381.1"/>
    </source>
</evidence>
<dbReference type="PROSITE" id="PS01360">
    <property type="entry name" value="ZF_MYND_1"/>
    <property type="match status" value="1"/>
</dbReference>
<evidence type="ECO:0000259" key="5">
    <source>
        <dbReference type="PROSITE" id="PS50865"/>
    </source>
</evidence>
<dbReference type="Gene3D" id="6.10.140.2220">
    <property type="match status" value="1"/>
</dbReference>
<dbReference type="Proteomes" id="UP001215598">
    <property type="component" value="Unassembled WGS sequence"/>
</dbReference>
<sequence>MQHGAELGPLPARMGLACHKCWKETDVQLSRCGGCRRISYCGTECRNADWKAHKPMCKDLSSLENNLKSSLAAARLEAARELHQGASEDLRDGLSQCEMNKLTRGQIMFESMMTSWLDRQNQLVWIPKRVKSGWVSLEGRSWQGEFDGELRKSFGMPTTFPLTFLITAASDTLAMAMSILYGLGKLHNDDDWTKKDTLTVHILGADDREVNCCRVFQEILHRTPEVKMLKLVMCGPEVPVLKLRDQGVCSHCVALGGSYVLECVAGAYHDFVERQGNEFEDPDFCIAFNSGASAQLP</sequence>
<dbReference type="Pfam" id="PF20179">
    <property type="entry name" value="MSS51_C"/>
    <property type="match status" value="1"/>
</dbReference>
<evidence type="ECO:0000313" key="7">
    <source>
        <dbReference type="Proteomes" id="UP001215598"/>
    </source>
</evidence>
<dbReference type="SUPFAM" id="SSF144232">
    <property type="entry name" value="HIT/MYND zinc finger-like"/>
    <property type="match status" value="1"/>
</dbReference>
<dbReference type="EMBL" id="JARKIB010000368">
    <property type="protein sequence ID" value="KAJ7712381.1"/>
    <property type="molecule type" value="Genomic_DNA"/>
</dbReference>
<dbReference type="AlphaFoldDB" id="A0AAD7H4T7"/>
<evidence type="ECO:0000256" key="1">
    <source>
        <dbReference type="ARBA" id="ARBA00022723"/>
    </source>
</evidence>
<dbReference type="PROSITE" id="PS50865">
    <property type="entry name" value="ZF_MYND_2"/>
    <property type="match status" value="1"/>
</dbReference>
<accession>A0AAD7H4T7</accession>
<dbReference type="InterPro" id="IPR052839">
    <property type="entry name" value="Mito_gene_expr_regulator"/>
</dbReference>
<gene>
    <name evidence="6" type="ORF">B0H16DRAFT_1813545</name>
</gene>
<dbReference type="InterPro" id="IPR046824">
    <property type="entry name" value="Mss51-like_C"/>
</dbReference>
<reference evidence="6" key="1">
    <citation type="submission" date="2023-03" db="EMBL/GenBank/DDBJ databases">
        <title>Massive genome expansion in bonnet fungi (Mycena s.s.) driven by repeated elements and novel gene families across ecological guilds.</title>
        <authorList>
            <consortium name="Lawrence Berkeley National Laboratory"/>
            <person name="Harder C.B."/>
            <person name="Miyauchi S."/>
            <person name="Viragh M."/>
            <person name="Kuo A."/>
            <person name="Thoen E."/>
            <person name="Andreopoulos B."/>
            <person name="Lu D."/>
            <person name="Skrede I."/>
            <person name="Drula E."/>
            <person name="Henrissat B."/>
            <person name="Morin E."/>
            <person name="Kohler A."/>
            <person name="Barry K."/>
            <person name="LaButti K."/>
            <person name="Morin E."/>
            <person name="Salamov A."/>
            <person name="Lipzen A."/>
            <person name="Mereny Z."/>
            <person name="Hegedus B."/>
            <person name="Baldrian P."/>
            <person name="Stursova M."/>
            <person name="Weitz H."/>
            <person name="Taylor A."/>
            <person name="Grigoriev I.V."/>
            <person name="Nagy L.G."/>
            <person name="Martin F."/>
            <person name="Kauserud H."/>
        </authorList>
    </citation>
    <scope>NUCLEOTIDE SEQUENCE</scope>
    <source>
        <strain evidence="6">CBHHK182m</strain>
    </source>
</reference>
<proteinExistence type="predicted"/>
<evidence type="ECO:0000256" key="2">
    <source>
        <dbReference type="ARBA" id="ARBA00022771"/>
    </source>
</evidence>
<protein>
    <recommendedName>
        <fullName evidence="5">MYND-type domain-containing protein</fullName>
    </recommendedName>
</protein>
<dbReference type="InterPro" id="IPR002893">
    <property type="entry name" value="Znf_MYND"/>
</dbReference>
<evidence type="ECO:0000256" key="4">
    <source>
        <dbReference type="PROSITE-ProRule" id="PRU00134"/>
    </source>
</evidence>
<name>A0AAD7H4T7_9AGAR</name>
<organism evidence="6 7">
    <name type="scientific">Mycena metata</name>
    <dbReference type="NCBI Taxonomy" id="1033252"/>
    <lineage>
        <taxon>Eukaryota</taxon>
        <taxon>Fungi</taxon>
        <taxon>Dikarya</taxon>
        <taxon>Basidiomycota</taxon>
        <taxon>Agaricomycotina</taxon>
        <taxon>Agaricomycetes</taxon>
        <taxon>Agaricomycetidae</taxon>
        <taxon>Agaricales</taxon>
        <taxon>Marasmiineae</taxon>
        <taxon>Mycenaceae</taxon>
        <taxon>Mycena</taxon>
    </lineage>
</organism>
<dbReference type="GO" id="GO:0008270">
    <property type="term" value="F:zinc ion binding"/>
    <property type="evidence" value="ECO:0007669"/>
    <property type="project" value="UniProtKB-KW"/>
</dbReference>
<dbReference type="PANTHER" id="PTHR46920">
    <property type="match status" value="1"/>
</dbReference>
<keyword evidence="1" id="KW-0479">Metal-binding</keyword>
<dbReference type="PANTHER" id="PTHR46920:SF1">
    <property type="entry name" value="PROTEIN MSS51 HOMOLOG, MITOCHONDRIAL-RELATED"/>
    <property type="match status" value="1"/>
</dbReference>
<comment type="caution">
    <text evidence="6">The sequence shown here is derived from an EMBL/GenBank/DDBJ whole genome shotgun (WGS) entry which is preliminary data.</text>
</comment>
<keyword evidence="7" id="KW-1185">Reference proteome</keyword>
<keyword evidence="3" id="KW-0862">Zinc</keyword>
<keyword evidence="2 4" id="KW-0863">Zinc-finger</keyword>
<evidence type="ECO:0000256" key="3">
    <source>
        <dbReference type="ARBA" id="ARBA00022833"/>
    </source>
</evidence>